<comment type="caution">
    <text evidence="2">The sequence shown here is derived from an EMBL/GenBank/DDBJ whole genome shotgun (WGS) entry which is preliminary data.</text>
</comment>
<organism evidence="2 3">
    <name type="scientific">Puniceibacterium antarcticum</name>
    <dbReference type="NCBI Taxonomy" id="1206336"/>
    <lineage>
        <taxon>Bacteria</taxon>
        <taxon>Pseudomonadati</taxon>
        <taxon>Pseudomonadota</taxon>
        <taxon>Alphaproteobacteria</taxon>
        <taxon>Rhodobacterales</taxon>
        <taxon>Paracoccaceae</taxon>
        <taxon>Puniceibacterium</taxon>
    </lineage>
</organism>
<evidence type="ECO:0000256" key="1">
    <source>
        <dbReference type="SAM" id="MobiDB-lite"/>
    </source>
</evidence>
<evidence type="ECO:0000313" key="2">
    <source>
        <dbReference type="EMBL" id="PIL19178.1"/>
    </source>
</evidence>
<dbReference type="Proteomes" id="UP000231259">
    <property type="component" value="Unassembled WGS sequence"/>
</dbReference>
<accession>A0A2G8RDK6</accession>
<reference evidence="2 3" key="1">
    <citation type="submission" date="2013-09" db="EMBL/GenBank/DDBJ databases">
        <title>Genome sequencing of Phaeobacter antarcticus sp. nov. SM1211.</title>
        <authorList>
            <person name="Zhang X.-Y."/>
            <person name="Liu C."/>
            <person name="Chen X.-L."/>
            <person name="Xie B.-B."/>
            <person name="Qin Q.-L."/>
            <person name="Rong J.-C."/>
            <person name="Zhang Y.-Z."/>
        </authorList>
    </citation>
    <scope>NUCLEOTIDE SEQUENCE [LARGE SCALE GENOMIC DNA]</scope>
    <source>
        <strain evidence="2 3">SM1211</strain>
    </source>
</reference>
<evidence type="ECO:0000313" key="3">
    <source>
        <dbReference type="Proteomes" id="UP000231259"/>
    </source>
</evidence>
<sequence length="327" mass="35787">MTSNKKTHLCEQESFCPITASLYRARKRKVTTSTIPHSGDFMRLFARTPMTGAALRIAAALAGYISYDGKFRGAPRGYAAFTMKELQTMTGISGRTVRCALDELAHLFGLTIQRRHHDRHLFTFSRVYDADANDVAAADPALVEDADISLEKRVTGSPPPPSLYSGTKSNNDTPSSIQILEGAGSVYETPFAEIIEDAKKGTEAAGMDTQFLWKGFHMLNVRNDRAIAPLSWLVAFVRKAKPTFQHRPEAPAPEAAPTLACTDAVQLMARAAPFTNRVFHENDLRRVIGPDAYEQRVAAIQSTYGGTRFAAQLAVHGQAVKAGTITR</sequence>
<proteinExistence type="predicted"/>
<dbReference type="EMBL" id="AWWI01000109">
    <property type="protein sequence ID" value="PIL19178.1"/>
    <property type="molecule type" value="Genomic_DNA"/>
</dbReference>
<keyword evidence="3" id="KW-1185">Reference proteome</keyword>
<gene>
    <name evidence="2" type="ORF">P775_16045</name>
</gene>
<feature type="region of interest" description="Disordered" evidence="1">
    <location>
        <begin position="149"/>
        <end position="175"/>
    </location>
</feature>
<feature type="compositionally biased region" description="Polar residues" evidence="1">
    <location>
        <begin position="164"/>
        <end position="175"/>
    </location>
</feature>
<name>A0A2G8RDK6_9RHOB</name>
<dbReference type="AlphaFoldDB" id="A0A2G8RDK6"/>
<protein>
    <submittedName>
        <fullName evidence="2">Uncharacterized protein</fullName>
    </submittedName>
</protein>